<proteinExistence type="predicted"/>
<reference evidence="2 3" key="1">
    <citation type="submission" date="2021-03" db="EMBL/GenBank/DDBJ databases">
        <title>Enterococcal diversity collection.</title>
        <authorList>
            <person name="Gilmore M.S."/>
            <person name="Schwartzman J."/>
            <person name="Van Tyne D."/>
            <person name="Martin M."/>
            <person name="Earl A.M."/>
            <person name="Manson A.L."/>
            <person name="Straub T."/>
            <person name="Salamzade R."/>
            <person name="Saavedra J."/>
            <person name="Lebreton F."/>
            <person name="Prichula J."/>
            <person name="Schaufler K."/>
            <person name="Gaca A."/>
            <person name="Sgardioli B."/>
            <person name="Wagenaar J."/>
            <person name="Strong T."/>
        </authorList>
    </citation>
    <scope>NUCLEOTIDE SEQUENCE [LARGE SCALE GENOMIC DNA]</scope>
    <source>
        <strain evidence="2 3">MJM12</strain>
    </source>
</reference>
<dbReference type="InterPro" id="IPR010387">
    <property type="entry name" value="QueT"/>
</dbReference>
<evidence type="ECO:0000313" key="3">
    <source>
        <dbReference type="Proteomes" id="UP000664256"/>
    </source>
</evidence>
<dbReference type="Proteomes" id="UP000664256">
    <property type="component" value="Unassembled WGS sequence"/>
</dbReference>
<feature type="transmembrane region" description="Helical" evidence="1">
    <location>
        <begin position="109"/>
        <end position="132"/>
    </location>
</feature>
<gene>
    <name evidence="2" type="ORF">JZO76_02215</name>
</gene>
<feature type="transmembrane region" description="Helical" evidence="1">
    <location>
        <begin position="80"/>
        <end position="97"/>
    </location>
</feature>
<keyword evidence="1" id="KW-0812">Transmembrane</keyword>
<keyword evidence="1" id="KW-1133">Transmembrane helix</keyword>
<feature type="transmembrane region" description="Helical" evidence="1">
    <location>
        <begin position="138"/>
        <end position="162"/>
    </location>
</feature>
<dbReference type="RefSeq" id="WP_206902548.1">
    <property type="nucleotide sequence ID" value="NZ_JAFLVT010000004.1"/>
</dbReference>
<dbReference type="PANTHER" id="PTHR40044">
    <property type="entry name" value="INTEGRAL MEMBRANE PROTEIN-RELATED"/>
    <property type="match status" value="1"/>
</dbReference>
<dbReference type="EMBL" id="JAFLVT010000004">
    <property type="protein sequence ID" value="MBO0448341.1"/>
    <property type="molecule type" value="Genomic_DNA"/>
</dbReference>
<feature type="transmembrane region" description="Helical" evidence="1">
    <location>
        <begin position="21"/>
        <end position="40"/>
    </location>
</feature>
<keyword evidence="3" id="KW-1185">Reference proteome</keyword>
<name>A0ABS3H4G5_9ENTE</name>
<dbReference type="PIRSF" id="PIRSF031501">
    <property type="entry name" value="QueT"/>
    <property type="match status" value="1"/>
</dbReference>
<dbReference type="Pfam" id="PF06177">
    <property type="entry name" value="QueT"/>
    <property type="match status" value="1"/>
</dbReference>
<accession>A0ABS3H4G5</accession>
<organism evidence="2 3">
    <name type="scientific">Candidatus Enterococcus myersii</name>
    <dbReference type="NCBI Taxonomy" id="2815322"/>
    <lineage>
        <taxon>Bacteria</taxon>
        <taxon>Bacillati</taxon>
        <taxon>Bacillota</taxon>
        <taxon>Bacilli</taxon>
        <taxon>Lactobacillales</taxon>
        <taxon>Enterococcaceae</taxon>
        <taxon>Enterococcus</taxon>
    </lineage>
</organism>
<evidence type="ECO:0000313" key="2">
    <source>
        <dbReference type="EMBL" id="MBO0448341.1"/>
    </source>
</evidence>
<comment type="caution">
    <text evidence="2">The sequence shown here is derived from an EMBL/GenBank/DDBJ whole genome shotgun (WGS) entry which is preliminary data.</text>
</comment>
<sequence length="170" mass="18914">MDNQIKKLGSVHWKTDEVAKMAVVAALYVVVTVFLAPFSFGQVQLRVAEMFNFLALYNKRYVWSVTIGCAIANIASPNGILDVLIGSVCTFFVLVICRKICASFTDMRIKIAICAVLFAFSMFTVAGQLTILYKMPFWINWGYIAIGELLSMTIGGIIMYTIGQKIDLTK</sequence>
<dbReference type="PANTHER" id="PTHR40044:SF1">
    <property type="entry name" value="INTEGRAL MEMBRANE PROTEIN"/>
    <property type="match status" value="1"/>
</dbReference>
<keyword evidence="1" id="KW-0472">Membrane</keyword>
<evidence type="ECO:0000256" key="1">
    <source>
        <dbReference type="SAM" id="Phobius"/>
    </source>
</evidence>
<protein>
    <submittedName>
        <fullName evidence="2">QueT transporter family protein</fullName>
    </submittedName>
</protein>